<dbReference type="Proteomes" id="UP001354709">
    <property type="component" value="Unassembled WGS sequence"/>
</dbReference>
<dbReference type="RefSeq" id="WP_330815550.1">
    <property type="nucleotide sequence ID" value="NZ_JAZBJO010000045.1"/>
</dbReference>
<gene>
    <name evidence="2" type="ORF">V2J94_41700</name>
</gene>
<name>A0ABU7QA63_9ACTN</name>
<reference evidence="2 3" key="1">
    <citation type="submission" date="2023-11" db="EMBL/GenBank/DDBJ databases">
        <title>30 novel species of actinomycetes from the DSMZ collection.</title>
        <authorList>
            <person name="Nouioui I."/>
        </authorList>
    </citation>
    <scope>NUCLEOTIDE SEQUENCE [LARGE SCALE GENOMIC DNA]</scope>
    <source>
        <strain evidence="2 3">DSM 41524</strain>
    </source>
</reference>
<evidence type="ECO:0000313" key="2">
    <source>
        <dbReference type="EMBL" id="MEE4598287.1"/>
    </source>
</evidence>
<accession>A0ABU7QA63</accession>
<organism evidence="2 3">
    <name type="scientific">Streptomyces asiaticus subsp. ignotus</name>
    <dbReference type="NCBI Taxonomy" id="3098222"/>
    <lineage>
        <taxon>Bacteria</taxon>
        <taxon>Bacillati</taxon>
        <taxon>Actinomycetota</taxon>
        <taxon>Actinomycetes</taxon>
        <taxon>Kitasatosporales</taxon>
        <taxon>Streptomycetaceae</taxon>
        <taxon>Streptomyces</taxon>
        <taxon>Streptomyces violaceusniger group</taxon>
    </lineage>
</organism>
<dbReference type="EMBL" id="JAZBJO010000045">
    <property type="protein sequence ID" value="MEE4598287.1"/>
    <property type="molecule type" value="Genomic_DNA"/>
</dbReference>
<proteinExistence type="predicted"/>
<protein>
    <submittedName>
        <fullName evidence="2">Uncharacterized protein</fullName>
    </submittedName>
</protein>
<sequence>MTRHNEAAGLPGEEQVTLRSPAELADALPYVLGFQPEKPP</sequence>
<keyword evidence="3" id="KW-1185">Reference proteome</keyword>
<evidence type="ECO:0000256" key="1">
    <source>
        <dbReference type="SAM" id="MobiDB-lite"/>
    </source>
</evidence>
<feature type="region of interest" description="Disordered" evidence="1">
    <location>
        <begin position="1"/>
        <end position="20"/>
    </location>
</feature>
<comment type="caution">
    <text evidence="2">The sequence shown here is derived from an EMBL/GenBank/DDBJ whole genome shotgun (WGS) entry which is preliminary data.</text>
</comment>
<evidence type="ECO:0000313" key="3">
    <source>
        <dbReference type="Proteomes" id="UP001354709"/>
    </source>
</evidence>